<accession>A0ACB7XXR3</accession>
<gene>
    <name evidence="1" type="ORF">Vadar_002612</name>
</gene>
<dbReference type="EMBL" id="CM037155">
    <property type="protein sequence ID" value="KAH7845470.1"/>
    <property type="molecule type" value="Genomic_DNA"/>
</dbReference>
<organism evidence="1 2">
    <name type="scientific">Vaccinium darrowii</name>
    <dbReference type="NCBI Taxonomy" id="229202"/>
    <lineage>
        <taxon>Eukaryota</taxon>
        <taxon>Viridiplantae</taxon>
        <taxon>Streptophyta</taxon>
        <taxon>Embryophyta</taxon>
        <taxon>Tracheophyta</taxon>
        <taxon>Spermatophyta</taxon>
        <taxon>Magnoliopsida</taxon>
        <taxon>eudicotyledons</taxon>
        <taxon>Gunneridae</taxon>
        <taxon>Pentapetalae</taxon>
        <taxon>asterids</taxon>
        <taxon>Ericales</taxon>
        <taxon>Ericaceae</taxon>
        <taxon>Vaccinioideae</taxon>
        <taxon>Vaccinieae</taxon>
        <taxon>Vaccinium</taxon>
    </lineage>
</organism>
<protein>
    <submittedName>
        <fullName evidence="1">Uncharacterized protein</fullName>
    </submittedName>
</protein>
<name>A0ACB7XXR3_9ERIC</name>
<sequence>MASLITLFVDNLAQRVDNSLLRRKFSDYGVVKDAFIPMKRGINSGRRFGFVRFDCPVAANIAVEKANGIRLLDNFISVKHLAFNRYGLPSNNSGVRFNHGVSANNPSLRFETTTAVEKKNSYADAVTGRNQSQKSGGKHEMELDKKDVNLDQNVDDVKKASVDLKDNNDVVDAYSEMGWPCVALEQNQSPTACHLKDYGDCNRPLEEENIQGSSKNSKTSQNKSNAGKQDNLEKGVEEDINSSKRSSLVPETQDSSGRKVVDKENDLEIGDSLEEIEHNRNEIYEECFEDNCNPIQADMKGLKPSFLVSVPQCVAGFDGLQSISTSFLFVGFV</sequence>
<evidence type="ECO:0000313" key="1">
    <source>
        <dbReference type="EMBL" id="KAH7845470.1"/>
    </source>
</evidence>
<keyword evidence="2" id="KW-1185">Reference proteome</keyword>
<proteinExistence type="predicted"/>
<evidence type="ECO:0000313" key="2">
    <source>
        <dbReference type="Proteomes" id="UP000828048"/>
    </source>
</evidence>
<reference evidence="1 2" key="1">
    <citation type="journal article" date="2021" name="Hortic Res">
        <title>High-quality reference genome and annotation aids understanding of berry development for evergreen blueberry (Vaccinium darrowii).</title>
        <authorList>
            <person name="Yu J."/>
            <person name="Hulse-Kemp A.M."/>
            <person name="Babiker E."/>
            <person name="Staton M."/>
        </authorList>
    </citation>
    <scope>NUCLEOTIDE SEQUENCE [LARGE SCALE GENOMIC DNA]</scope>
    <source>
        <strain evidence="2">cv. NJ 8807/NJ 8810</strain>
        <tissue evidence="1">Young leaf</tissue>
    </source>
</reference>
<dbReference type="Proteomes" id="UP000828048">
    <property type="component" value="Chromosome 5"/>
</dbReference>
<comment type="caution">
    <text evidence="1">The sequence shown here is derived from an EMBL/GenBank/DDBJ whole genome shotgun (WGS) entry which is preliminary data.</text>
</comment>